<dbReference type="Pfam" id="PF13379">
    <property type="entry name" value="NMT1_2"/>
    <property type="match status" value="1"/>
</dbReference>
<comment type="caution">
    <text evidence="5">The sequence shown here is derived from an EMBL/GenBank/DDBJ whole genome shotgun (WGS) entry which is preliminary data.</text>
</comment>
<proteinExistence type="inferred from homology"/>
<evidence type="ECO:0000313" key="6">
    <source>
        <dbReference type="Proteomes" id="UP001225356"/>
    </source>
</evidence>
<gene>
    <name evidence="5" type="ORF">J2853_005262</name>
</gene>
<sequence length="328" mass="34230">MKLRSSIVGILALSLIAVTGCGGAEETTTKASAGGSTLEKTTINIGTIPVVDTAPLQIAVEKGLFKAEGLDVKLTTLAGGAEAIPKLKGGDLDVSFGNYVSFFSAAAKGALDLKIVSDGFQSAPKTHTIMVAKDSPIQTVADLKGKTIAVNTKRNISTLLIRVAAKANNFDLDEDKNFVEFPFPEMEGVLKAGTADAIQPVEPFGTFIGQNIGARVVWDTSQGPTADFPIAGYAATSEFVKANPNTVAAFQRAMTKAMELAADRATVVAIIPKYTTIKPEAAASLAIGGFPTTLNATRLQRVADTMHEYGLLTETLNVQDLIAAPSGK</sequence>
<evidence type="ECO:0000256" key="3">
    <source>
        <dbReference type="ARBA" id="ARBA00022729"/>
    </source>
</evidence>
<dbReference type="RefSeq" id="WP_307562186.1">
    <property type="nucleotide sequence ID" value="NZ_JAUSQU010000001.1"/>
</dbReference>
<reference evidence="5 6" key="1">
    <citation type="submission" date="2023-07" db="EMBL/GenBank/DDBJ databases">
        <title>Sequencing the genomes of 1000 actinobacteria strains.</title>
        <authorList>
            <person name="Klenk H.-P."/>
        </authorList>
    </citation>
    <scope>NUCLEOTIDE SEQUENCE [LARGE SCALE GENOMIC DNA]</scope>
    <source>
        <strain evidence="5 6">DSM 46740</strain>
    </source>
</reference>
<comment type="subcellular location">
    <subcellularLocation>
        <location evidence="1">Periplasm</location>
    </subcellularLocation>
</comment>
<dbReference type="SUPFAM" id="SSF53850">
    <property type="entry name" value="Periplasmic binding protein-like II"/>
    <property type="match status" value="1"/>
</dbReference>
<accession>A0ABT9QI40</accession>
<dbReference type="Gene3D" id="3.40.190.10">
    <property type="entry name" value="Periplasmic binding protein-like II"/>
    <property type="match status" value="2"/>
</dbReference>
<name>A0ABT9QI40_9ACTN</name>
<feature type="chain" id="PRO_5045330416" evidence="4">
    <location>
        <begin position="25"/>
        <end position="328"/>
    </location>
</feature>
<comment type="similarity">
    <text evidence="2">Belongs to the bacterial solute-binding protein SsuA/TauA family.</text>
</comment>
<evidence type="ECO:0000256" key="2">
    <source>
        <dbReference type="ARBA" id="ARBA00010742"/>
    </source>
</evidence>
<evidence type="ECO:0000313" key="5">
    <source>
        <dbReference type="EMBL" id="MDP9846051.1"/>
    </source>
</evidence>
<feature type="signal peptide" evidence="4">
    <location>
        <begin position="1"/>
        <end position="24"/>
    </location>
</feature>
<dbReference type="PANTHER" id="PTHR30024">
    <property type="entry name" value="ALIPHATIC SULFONATES-BINDING PROTEIN-RELATED"/>
    <property type="match status" value="1"/>
</dbReference>
<protein>
    <submittedName>
        <fullName evidence="5">NitT/TauT family transport system substrate-binding protein</fullName>
    </submittedName>
</protein>
<dbReference type="EMBL" id="JAUSQU010000001">
    <property type="protein sequence ID" value="MDP9846051.1"/>
    <property type="molecule type" value="Genomic_DNA"/>
</dbReference>
<evidence type="ECO:0000256" key="4">
    <source>
        <dbReference type="SAM" id="SignalP"/>
    </source>
</evidence>
<organism evidence="5 6">
    <name type="scientific">Streptosporangium lutulentum</name>
    <dbReference type="NCBI Taxonomy" id="1461250"/>
    <lineage>
        <taxon>Bacteria</taxon>
        <taxon>Bacillati</taxon>
        <taxon>Actinomycetota</taxon>
        <taxon>Actinomycetes</taxon>
        <taxon>Streptosporangiales</taxon>
        <taxon>Streptosporangiaceae</taxon>
        <taxon>Streptosporangium</taxon>
    </lineage>
</organism>
<dbReference type="Proteomes" id="UP001225356">
    <property type="component" value="Unassembled WGS sequence"/>
</dbReference>
<dbReference type="PROSITE" id="PS51257">
    <property type="entry name" value="PROKAR_LIPOPROTEIN"/>
    <property type="match status" value="1"/>
</dbReference>
<evidence type="ECO:0000256" key="1">
    <source>
        <dbReference type="ARBA" id="ARBA00004418"/>
    </source>
</evidence>
<keyword evidence="6" id="KW-1185">Reference proteome</keyword>
<keyword evidence="3 4" id="KW-0732">Signal</keyword>
<dbReference type="PANTHER" id="PTHR30024:SF47">
    <property type="entry name" value="TAURINE-BINDING PERIPLASMIC PROTEIN"/>
    <property type="match status" value="1"/>
</dbReference>